<accession>A0A212CM44</accession>
<dbReference type="GO" id="GO:0030155">
    <property type="term" value="P:regulation of cell adhesion"/>
    <property type="evidence" value="ECO:0007669"/>
    <property type="project" value="TreeGrafter"/>
</dbReference>
<dbReference type="Pfam" id="PF00041">
    <property type="entry name" value="fn3"/>
    <property type="match status" value="1"/>
</dbReference>
<feature type="compositionally biased region" description="Basic and acidic residues" evidence="2">
    <location>
        <begin position="72"/>
        <end position="92"/>
    </location>
</feature>
<dbReference type="Proteomes" id="UP000242450">
    <property type="component" value="Chromosome 16"/>
</dbReference>
<evidence type="ECO:0000256" key="3">
    <source>
        <dbReference type="SAM" id="SignalP"/>
    </source>
</evidence>
<sequence>MGVMTRLLAGLFLALLALPADGGVLKKVIRHKRQSGMNVTLPEENQPVVFNHVYNIKLPVGSQCSVDLESASGEKDLGPPSEPRESFQEHTVDGENQIVFTHRINIPRRACGCAAAPDVKELLSRLEELENLVSSLREQCTSGAGCCLQSAEVSPPKDLIVTEVTEETVNLAWDNEMRVTEYLIVYTPTNEDGLEMQFRVPGDQTSATIRELEPGVEYFIRVFAILENKKSIPVSARVATYLPTPEGLKFKSIKETSVEVEWDPLDIAFEAWEVIFRNT</sequence>
<keyword evidence="3" id="KW-0732">Signal</keyword>
<feature type="region of interest" description="Disordered" evidence="2">
    <location>
        <begin position="69"/>
        <end position="92"/>
    </location>
</feature>
<feature type="chain" id="PRO_5012103422" evidence="3">
    <location>
        <begin position="23"/>
        <end position="279"/>
    </location>
</feature>
<dbReference type="SUPFAM" id="SSF49265">
    <property type="entry name" value="Fibronectin type III"/>
    <property type="match status" value="1"/>
</dbReference>
<dbReference type="AlphaFoldDB" id="A0A212CM44"/>
<dbReference type="SMART" id="SM00060">
    <property type="entry name" value="FN3"/>
    <property type="match status" value="1"/>
</dbReference>
<dbReference type="EMBL" id="MKHE01000016">
    <property type="protein sequence ID" value="OWK07098.1"/>
    <property type="molecule type" value="Genomic_DNA"/>
</dbReference>
<evidence type="ECO:0000313" key="5">
    <source>
        <dbReference type="EMBL" id="OWK07098.1"/>
    </source>
</evidence>
<dbReference type="InterPro" id="IPR036116">
    <property type="entry name" value="FN3_sf"/>
</dbReference>
<keyword evidence="1" id="KW-0677">Repeat</keyword>
<dbReference type="GO" id="GO:0005615">
    <property type="term" value="C:extracellular space"/>
    <property type="evidence" value="ECO:0007669"/>
    <property type="project" value="TreeGrafter"/>
</dbReference>
<dbReference type="PANTHER" id="PTHR46708">
    <property type="entry name" value="TENASCIN"/>
    <property type="match status" value="1"/>
</dbReference>
<dbReference type="GO" id="GO:0031175">
    <property type="term" value="P:neuron projection development"/>
    <property type="evidence" value="ECO:0007669"/>
    <property type="project" value="TreeGrafter"/>
</dbReference>
<dbReference type="OrthoDB" id="6130531at2759"/>
<feature type="non-terminal residue" evidence="5">
    <location>
        <position position="279"/>
    </location>
</feature>
<proteinExistence type="predicted"/>
<protein>
    <submittedName>
        <fullName evidence="5">TNC</fullName>
    </submittedName>
</protein>
<dbReference type="FunFam" id="2.60.40.10:FF:000293">
    <property type="entry name" value="Tenascin C"/>
    <property type="match status" value="1"/>
</dbReference>
<gene>
    <name evidence="5" type="ORF">Celaphus_00016893</name>
</gene>
<reference evidence="5 6" key="1">
    <citation type="journal article" date="2018" name="Mol. Genet. Genomics">
        <title>The red deer Cervus elaphus genome CerEla1.0: sequencing, annotating, genes, and chromosomes.</title>
        <authorList>
            <person name="Bana N.A."/>
            <person name="Nyiri A."/>
            <person name="Nagy J."/>
            <person name="Frank K."/>
            <person name="Nagy T."/>
            <person name="Steger V."/>
            <person name="Schiller M."/>
            <person name="Lakatos P."/>
            <person name="Sugar L."/>
            <person name="Horn P."/>
            <person name="Barta E."/>
            <person name="Orosz L."/>
        </authorList>
    </citation>
    <scope>NUCLEOTIDE SEQUENCE [LARGE SCALE GENOMIC DNA]</scope>
    <source>
        <strain evidence="5">Hungarian</strain>
    </source>
</reference>
<keyword evidence="6" id="KW-1185">Reference proteome</keyword>
<dbReference type="InterPro" id="IPR003961">
    <property type="entry name" value="FN3_dom"/>
</dbReference>
<comment type="caution">
    <text evidence="5">The sequence shown here is derived from an EMBL/GenBank/DDBJ whole genome shotgun (WGS) entry which is preliminary data.</text>
</comment>
<dbReference type="CDD" id="cd00063">
    <property type="entry name" value="FN3"/>
    <property type="match status" value="1"/>
</dbReference>
<dbReference type="InterPro" id="IPR050991">
    <property type="entry name" value="ECM_Regulatory_Proteins"/>
</dbReference>
<dbReference type="Gene3D" id="2.60.40.10">
    <property type="entry name" value="Immunoglobulins"/>
    <property type="match status" value="1"/>
</dbReference>
<organism evidence="5 6">
    <name type="scientific">Cervus elaphus hippelaphus</name>
    <name type="common">European red deer</name>
    <dbReference type="NCBI Taxonomy" id="46360"/>
    <lineage>
        <taxon>Eukaryota</taxon>
        <taxon>Metazoa</taxon>
        <taxon>Chordata</taxon>
        <taxon>Craniata</taxon>
        <taxon>Vertebrata</taxon>
        <taxon>Euteleostomi</taxon>
        <taxon>Mammalia</taxon>
        <taxon>Eutheria</taxon>
        <taxon>Laurasiatheria</taxon>
        <taxon>Artiodactyla</taxon>
        <taxon>Ruminantia</taxon>
        <taxon>Pecora</taxon>
        <taxon>Cervidae</taxon>
        <taxon>Cervinae</taxon>
        <taxon>Cervus</taxon>
    </lineage>
</organism>
<evidence type="ECO:0000259" key="4">
    <source>
        <dbReference type="PROSITE" id="PS50853"/>
    </source>
</evidence>
<dbReference type="PANTHER" id="PTHR46708:SF1">
    <property type="entry name" value="TENASCIN"/>
    <property type="match status" value="1"/>
</dbReference>
<feature type="signal peptide" evidence="3">
    <location>
        <begin position="1"/>
        <end position="22"/>
    </location>
</feature>
<dbReference type="InterPro" id="IPR013783">
    <property type="entry name" value="Ig-like_fold"/>
</dbReference>
<dbReference type="PROSITE" id="PS50853">
    <property type="entry name" value="FN3"/>
    <property type="match status" value="1"/>
</dbReference>
<evidence type="ECO:0000256" key="1">
    <source>
        <dbReference type="ARBA" id="ARBA00022737"/>
    </source>
</evidence>
<evidence type="ECO:0000256" key="2">
    <source>
        <dbReference type="SAM" id="MobiDB-lite"/>
    </source>
</evidence>
<feature type="domain" description="Fibronectin type-III" evidence="4">
    <location>
        <begin position="155"/>
        <end position="247"/>
    </location>
</feature>
<evidence type="ECO:0000313" key="6">
    <source>
        <dbReference type="Proteomes" id="UP000242450"/>
    </source>
</evidence>
<name>A0A212CM44_CEREH</name>